<feature type="non-terminal residue" evidence="5">
    <location>
        <position position="133"/>
    </location>
</feature>
<dbReference type="Proteomes" id="UP001268610">
    <property type="component" value="Unassembled WGS sequence"/>
</dbReference>
<dbReference type="Gene3D" id="3.40.630.30">
    <property type="match status" value="1"/>
</dbReference>
<dbReference type="PANTHER" id="PTHR43792">
    <property type="entry name" value="GNAT FAMILY, PUTATIVE (AFU_ORTHOLOGUE AFUA_3G00765)-RELATED-RELATED"/>
    <property type="match status" value="1"/>
</dbReference>
<evidence type="ECO:0000256" key="2">
    <source>
        <dbReference type="ARBA" id="ARBA00023315"/>
    </source>
</evidence>
<feature type="domain" description="N-acetyltransferase" evidence="4">
    <location>
        <begin position="1"/>
        <end position="133"/>
    </location>
</feature>
<evidence type="ECO:0000256" key="1">
    <source>
        <dbReference type="ARBA" id="ARBA00022679"/>
    </source>
</evidence>
<evidence type="ECO:0000256" key="3">
    <source>
        <dbReference type="ARBA" id="ARBA00038502"/>
    </source>
</evidence>
<keyword evidence="2" id="KW-0012">Acyltransferase</keyword>
<dbReference type="Pfam" id="PF13302">
    <property type="entry name" value="Acetyltransf_3"/>
    <property type="match status" value="1"/>
</dbReference>
<accession>A0AAJ2H649</accession>
<sequence length="133" mass="14613">SHPDMRRQGDVDTLEDAERQVRWMLADNLRATVIVDADDVLIGQVSIMIDTLNRSGWVSYWMHAAHRGQGLMSRAAVAACDRALTPTTADGWGLERLELGHRVNNPASGAVAAAAGFVREGRERGKFLMDGER</sequence>
<comment type="caution">
    <text evidence="5">The sequence shown here is derived from an EMBL/GenBank/DDBJ whole genome shotgun (WGS) entry which is preliminary data.</text>
</comment>
<dbReference type="RefSeq" id="WP_310866517.1">
    <property type="nucleotide sequence ID" value="NZ_JAVLSF010000847.1"/>
</dbReference>
<protein>
    <submittedName>
        <fullName evidence="5">GNAT family N-acetyltransferase</fullName>
    </submittedName>
</protein>
<dbReference type="EMBL" id="JAVLSF010000847">
    <property type="protein sequence ID" value="MDR9778466.1"/>
    <property type="molecule type" value="Genomic_DNA"/>
</dbReference>
<dbReference type="AlphaFoldDB" id="A0AAJ2H649"/>
<dbReference type="InterPro" id="IPR051531">
    <property type="entry name" value="N-acetyltransferase"/>
</dbReference>
<evidence type="ECO:0000313" key="5">
    <source>
        <dbReference type="EMBL" id="MDR9778466.1"/>
    </source>
</evidence>
<reference evidence="5" key="1">
    <citation type="submission" date="2023-04" db="EMBL/GenBank/DDBJ databases">
        <title>Genomic characterization of faba bean (Vicia faba) microsymbionts in Mexican soils.</title>
        <authorList>
            <person name="Rivera Orduna F.N."/>
            <person name="Guevara-Luna J."/>
            <person name="Yan J."/>
            <person name="Arroyo-Herrera I."/>
            <person name="Li Y."/>
            <person name="Vasquez-Murrieta M.S."/>
            <person name="Wang E.T."/>
        </authorList>
    </citation>
    <scope>NUCLEOTIDE SEQUENCE</scope>
    <source>
        <strain evidence="5">CH26</strain>
    </source>
</reference>
<organism evidence="5 6">
    <name type="scientific">Rhizobium hidalgonense</name>
    <dbReference type="NCBI Taxonomy" id="1538159"/>
    <lineage>
        <taxon>Bacteria</taxon>
        <taxon>Pseudomonadati</taxon>
        <taxon>Pseudomonadota</taxon>
        <taxon>Alphaproteobacteria</taxon>
        <taxon>Hyphomicrobiales</taxon>
        <taxon>Rhizobiaceae</taxon>
        <taxon>Rhizobium/Agrobacterium group</taxon>
        <taxon>Rhizobium</taxon>
    </lineage>
</organism>
<dbReference type="GO" id="GO:0016747">
    <property type="term" value="F:acyltransferase activity, transferring groups other than amino-acyl groups"/>
    <property type="evidence" value="ECO:0007669"/>
    <property type="project" value="InterPro"/>
</dbReference>
<keyword evidence="1" id="KW-0808">Transferase</keyword>
<feature type="non-terminal residue" evidence="5">
    <location>
        <position position="1"/>
    </location>
</feature>
<comment type="similarity">
    <text evidence="3">Belongs to the acetyltransferase family. RimJ subfamily.</text>
</comment>
<dbReference type="PROSITE" id="PS51186">
    <property type="entry name" value="GNAT"/>
    <property type="match status" value="1"/>
</dbReference>
<dbReference type="SUPFAM" id="SSF55729">
    <property type="entry name" value="Acyl-CoA N-acyltransferases (Nat)"/>
    <property type="match status" value="1"/>
</dbReference>
<dbReference type="InterPro" id="IPR016181">
    <property type="entry name" value="Acyl_CoA_acyltransferase"/>
</dbReference>
<proteinExistence type="inferred from homology"/>
<dbReference type="InterPro" id="IPR000182">
    <property type="entry name" value="GNAT_dom"/>
</dbReference>
<gene>
    <name evidence="5" type="ORF">RJJ65_38655</name>
</gene>
<evidence type="ECO:0000313" key="6">
    <source>
        <dbReference type="Proteomes" id="UP001268610"/>
    </source>
</evidence>
<name>A0AAJ2H649_9HYPH</name>
<dbReference type="PANTHER" id="PTHR43792:SF8">
    <property type="entry name" value="[RIBOSOMAL PROTEIN US5]-ALANINE N-ACETYLTRANSFERASE"/>
    <property type="match status" value="1"/>
</dbReference>
<evidence type="ECO:0000259" key="4">
    <source>
        <dbReference type="PROSITE" id="PS51186"/>
    </source>
</evidence>